<keyword evidence="1" id="KW-0472">Membrane</keyword>
<keyword evidence="3" id="KW-1185">Reference proteome</keyword>
<keyword evidence="1" id="KW-0812">Transmembrane</keyword>
<keyword evidence="1" id="KW-1133">Transmembrane helix</keyword>
<dbReference type="Proteomes" id="UP000239936">
    <property type="component" value="Unassembled WGS sequence"/>
</dbReference>
<dbReference type="PANTHER" id="PTHR21530:SF7">
    <property type="entry name" value="TRAB DOMAIN-CONTAINING PROTEIN"/>
    <property type="match status" value="1"/>
</dbReference>
<dbReference type="OrthoDB" id="9809330at2"/>
<dbReference type="RefSeq" id="WP_105073756.1">
    <property type="nucleotide sequence ID" value="NZ_PPGH01000035.1"/>
</dbReference>
<dbReference type="InterPro" id="IPR005230">
    <property type="entry name" value="TraB_bac"/>
</dbReference>
<evidence type="ECO:0000313" key="3">
    <source>
        <dbReference type="Proteomes" id="UP000239936"/>
    </source>
</evidence>
<reference evidence="2 3" key="1">
    <citation type="submission" date="2018-01" db="EMBL/GenBank/DDBJ databases">
        <title>The complete genome sequence of Chromatium okenii LaCa, a purple sulfur bacterium with a turbulent life.</title>
        <authorList>
            <person name="Luedin S.M."/>
            <person name="Liechti N."/>
            <person name="Storelli N."/>
            <person name="Danza F."/>
            <person name="Wittwer M."/>
            <person name="Pothier J.F."/>
            <person name="Tonolla M.A."/>
        </authorList>
    </citation>
    <scope>NUCLEOTIDE SEQUENCE [LARGE SCALE GENOMIC DNA]</scope>
    <source>
        <strain evidence="2 3">LaCa</strain>
    </source>
</reference>
<gene>
    <name evidence="2" type="ORF">CXB77_09935</name>
</gene>
<feature type="transmembrane region" description="Helical" evidence="1">
    <location>
        <begin position="369"/>
        <end position="392"/>
    </location>
</feature>
<dbReference type="EMBL" id="PPGH01000035">
    <property type="protein sequence ID" value="PQJ96121.1"/>
    <property type="molecule type" value="Genomic_DNA"/>
</dbReference>
<protein>
    <submittedName>
        <fullName evidence="2">Conjugal transfer protein TraB</fullName>
    </submittedName>
</protein>
<feature type="transmembrane region" description="Helical" evidence="1">
    <location>
        <begin position="283"/>
        <end position="303"/>
    </location>
</feature>
<sequence length="398" mass="44042">MLESSEPCCEMTLDDVQITLLGTAHVSRISAEQVKRAIQSGGYDAVAVELCRSRFNALTDPRALAQMDLFSVIRQNRVAMVVANLALSAYQQRLAEQFGIEPGAEQRTALRLAKERELPILLIDREVGITLKRIAANLSWWKRYTLFAGLLTALVTTDEITEDAVEKLKEGDVLEMTFAEFAADQRDLYTPLIAERDQYMAAKLRREISRLQVKRVLVVVGVGHLRGIAEVLAQEHTPPTPTLVALEQIPPPSRWPTRFAWALLALILAGFIWGFAQDAALGWALINTWIVLTGGLAALGALVANAHPLTIVVAFLTAPLTTLNPLIAVGMVTVAVELYLRPPHVGDFSRLRADVAHWRGWWHNRVARIFVLFLLSNLGAAFGTYIAGFQIIGKLFHL</sequence>
<feature type="transmembrane region" description="Helical" evidence="1">
    <location>
        <begin position="259"/>
        <end position="276"/>
    </location>
</feature>
<dbReference type="AlphaFoldDB" id="A0A2S7XRU1"/>
<comment type="caution">
    <text evidence="2">The sequence shown here is derived from an EMBL/GenBank/DDBJ whole genome shotgun (WGS) entry which is preliminary data.</text>
</comment>
<name>A0A2S7XRU1_9GAMM</name>
<dbReference type="NCBIfam" id="TIGR00261">
    <property type="entry name" value="traB"/>
    <property type="match status" value="1"/>
</dbReference>
<evidence type="ECO:0000313" key="2">
    <source>
        <dbReference type="EMBL" id="PQJ96121.1"/>
    </source>
</evidence>
<dbReference type="InterPro" id="IPR046345">
    <property type="entry name" value="TraB_PrgY-like"/>
</dbReference>
<organism evidence="2 3">
    <name type="scientific">Chromatium okenii</name>
    <dbReference type="NCBI Taxonomy" id="61644"/>
    <lineage>
        <taxon>Bacteria</taxon>
        <taxon>Pseudomonadati</taxon>
        <taxon>Pseudomonadota</taxon>
        <taxon>Gammaproteobacteria</taxon>
        <taxon>Chromatiales</taxon>
        <taxon>Chromatiaceae</taxon>
        <taxon>Chromatium</taxon>
    </lineage>
</organism>
<dbReference type="InterPro" id="IPR002816">
    <property type="entry name" value="TraB/PrgY/GumN_fam"/>
</dbReference>
<dbReference type="Pfam" id="PF01963">
    <property type="entry name" value="TraB_PrgY_gumN"/>
    <property type="match status" value="1"/>
</dbReference>
<accession>A0A2S7XRU1</accession>
<feature type="transmembrane region" description="Helical" evidence="1">
    <location>
        <begin position="309"/>
        <end position="340"/>
    </location>
</feature>
<dbReference type="PANTHER" id="PTHR21530">
    <property type="entry name" value="PHEROMONE SHUTDOWN PROTEIN"/>
    <property type="match status" value="1"/>
</dbReference>
<proteinExistence type="predicted"/>
<evidence type="ECO:0000256" key="1">
    <source>
        <dbReference type="SAM" id="Phobius"/>
    </source>
</evidence>
<dbReference type="CDD" id="cd14726">
    <property type="entry name" value="TraB_PrgY-like"/>
    <property type="match status" value="1"/>
</dbReference>